<evidence type="ECO:0000256" key="3">
    <source>
        <dbReference type="ARBA" id="ARBA00022840"/>
    </source>
</evidence>
<organism evidence="5 6">
    <name type="scientific">Candidatus Nephthysia bennettiae</name>
    <dbReference type="NCBI Taxonomy" id="3127016"/>
    <lineage>
        <taxon>Bacteria</taxon>
        <taxon>Bacillati</taxon>
        <taxon>Candidatus Dormiibacterota</taxon>
        <taxon>Candidatus Dormibacteria</taxon>
        <taxon>Candidatus Dormibacterales</taxon>
        <taxon>Candidatus Dormibacteraceae</taxon>
        <taxon>Candidatus Nephthysia</taxon>
    </lineage>
</organism>
<evidence type="ECO:0000313" key="6">
    <source>
        <dbReference type="Proteomes" id="UP000612893"/>
    </source>
</evidence>
<feature type="domain" description="Cobalamin adenosyltransferase-like" evidence="4">
    <location>
        <begin position="46"/>
        <end position="81"/>
    </location>
</feature>
<gene>
    <name evidence="5" type="ORF">JF922_00335</name>
</gene>
<keyword evidence="3" id="KW-0067">ATP-binding</keyword>
<dbReference type="Gene3D" id="1.20.1200.10">
    <property type="entry name" value="Cobalamin adenosyltransferase-like"/>
    <property type="match status" value="1"/>
</dbReference>
<dbReference type="SUPFAM" id="SSF89028">
    <property type="entry name" value="Cobalamin adenosyltransferase-like"/>
    <property type="match status" value="1"/>
</dbReference>
<dbReference type="AlphaFoldDB" id="A0A934N5E4"/>
<protein>
    <submittedName>
        <fullName evidence="5">ATP:cob(I)alamin adenosyltransferase</fullName>
    </submittedName>
</protein>
<dbReference type="InterPro" id="IPR016030">
    <property type="entry name" value="CblAdoTrfase-like"/>
</dbReference>
<comment type="caution">
    <text evidence="5">The sequence shown here is derived from an EMBL/GenBank/DDBJ whole genome shotgun (WGS) entry which is preliminary data.</text>
</comment>
<dbReference type="EMBL" id="JAEKNR010000005">
    <property type="protein sequence ID" value="MBJ7596526.1"/>
    <property type="molecule type" value="Genomic_DNA"/>
</dbReference>
<proteinExistence type="predicted"/>
<dbReference type="Proteomes" id="UP000612893">
    <property type="component" value="Unassembled WGS sequence"/>
</dbReference>
<name>A0A934N5E4_9BACT</name>
<evidence type="ECO:0000256" key="1">
    <source>
        <dbReference type="ARBA" id="ARBA00022679"/>
    </source>
</evidence>
<evidence type="ECO:0000313" key="5">
    <source>
        <dbReference type="EMBL" id="MBJ7596526.1"/>
    </source>
</evidence>
<reference evidence="5" key="1">
    <citation type="submission" date="2020-10" db="EMBL/GenBank/DDBJ databases">
        <title>Ca. Dormibacterota MAGs.</title>
        <authorList>
            <person name="Montgomery K."/>
        </authorList>
    </citation>
    <scope>NUCLEOTIDE SEQUENCE [LARGE SCALE GENOMIC DNA]</scope>
    <source>
        <strain evidence="5">SC8812_S17_10</strain>
    </source>
</reference>
<evidence type="ECO:0000259" key="4">
    <source>
        <dbReference type="Pfam" id="PF01923"/>
    </source>
</evidence>
<sequence length="100" mass="10785">MLGQTATQESRSQHLLAGTRVLVVAPAAVHEQAAVGPPRCTPAAPFARRAERHALRVDDANPEIGRYLNRLSDLLFILGRAANRGEDQPWDPGRHDASAG</sequence>
<dbReference type="InterPro" id="IPR036451">
    <property type="entry name" value="CblAdoTrfase-like_sf"/>
</dbReference>
<dbReference type="GO" id="GO:0016740">
    <property type="term" value="F:transferase activity"/>
    <property type="evidence" value="ECO:0007669"/>
    <property type="project" value="UniProtKB-KW"/>
</dbReference>
<evidence type="ECO:0000256" key="2">
    <source>
        <dbReference type="ARBA" id="ARBA00022741"/>
    </source>
</evidence>
<accession>A0A934N5E4</accession>
<keyword evidence="1" id="KW-0808">Transferase</keyword>
<keyword evidence="2" id="KW-0547">Nucleotide-binding</keyword>
<dbReference type="Pfam" id="PF01923">
    <property type="entry name" value="Cob_adeno_trans"/>
    <property type="match status" value="1"/>
</dbReference>
<keyword evidence="6" id="KW-1185">Reference proteome</keyword>
<dbReference type="GO" id="GO:0005524">
    <property type="term" value="F:ATP binding"/>
    <property type="evidence" value="ECO:0007669"/>
    <property type="project" value="UniProtKB-KW"/>
</dbReference>